<name>A0A174IVK9_9CLOT</name>
<keyword evidence="1" id="KW-0472">Membrane</keyword>
<proteinExistence type="predicted"/>
<dbReference type="EMBL" id="CYZV01000076">
    <property type="protein sequence ID" value="CUO89015.1"/>
    <property type="molecule type" value="Genomic_DNA"/>
</dbReference>
<feature type="transmembrane region" description="Helical" evidence="1">
    <location>
        <begin position="16"/>
        <end position="38"/>
    </location>
</feature>
<organism evidence="2 3">
    <name type="scientific">Clostridium disporicum</name>
    <dbReference type="NCBI Taxonomy" id="84024"/>
    <lineage>
        <taxon>Bacteria</taxon>
        <taxon>Bacillati</taxon>
        <taxon>Bacillota</taxon>
        <taxon>Clostridia</taxon>
        <taxon>Eubacteriales</taxon>
        <taxon>Clostridiaceae</taxon>
        <taxon>Clostridium</taxon>
    </lineage>
</organism>
<sequence length="235" mass="27401">MRYTIYNLKKKGKNSFFFLLIVILVATIILSTSMFNLWGEKVSKFIMGNSEKQLNIIEEKNQNFSDLSARFLIMQMGAYNSKEGAIQQCDTLKSVINSFVIEDDSKFKIFTGIYDEENFSEIEEKIVSNGIDAFKITYEITIDEESTYELIEIIKAHIQHLTNLTKSNVESIETEPFKNWIAMLPIVDENSKNYALLEEYKEYINELPSKLQIDKLEENYIYIYNILNKIGNKKI</sequence>
<reference evidence="2 3" key="1">
    <citation type="submission" date="2015-09" db="EMBL/GenBank/DDBJ databases">
        <authorList>
            <consortium name="Pathogen Informatics"/>
        </authorList>
    </citation>
    <scope>NUCLEOTIDE SEQUENCE [LARGE SCALE GENOMIC DNA]</scope>
    <source>
        <strain evidence="2 3">2789STDY5834855</strain>
    </source>
</reference>
<dbReference type="AlphaFoldDB" id="A0A174IVK9"/>
<dbReference type="Proteomes" id="UP000095558">
    <property type="component" value="Unassembled WGS sequence"/>
</dbReference>
<evidence type="ECO:0000313" key="2">
    <source>
        <dbReference type="EMBL" id="CUO89015.1"/>
    </source>
</evidence>
<dbReference type="RefSeq" id="WP_055277993.1">
    <property type="nucleotide sequence ID" value="NZ_CYYT01000073.1"/>
</dbReference>
<keyword evidence="1" id="KW-1133">Transmembrane helix</keyword>
<evidence type="ECO:0000313" key="3">
    <source>
        <dbReference type="Proteomes" id="UP000095558"/>
    </source>
</evidence>
<dbReference type="OrthoDB" id="1936130at2"/>
<protein>
    <submittedName>
        <fullName evidence="2">Transmembrane protein</fullName>
    </submittedName>
</protein>
<gene>
    <name evidence="2" type="ORF">ERS852470_03645</name>
</gene>
<accession>A0A174IVK9</accession>
<evidence type="ECO:0000256" key="1">
    <source>
        <dbReference type="SAM" id="Phobius"/>
    </source>
</evidence>
<keyword evidence="1 2" id="KW-0812">Transmembrane</keyword>